<dbReference type="EMBL" id="FNAD01000008">
    <property type="protein sequence ID" value="SDD84294.1"/>
    <property type="molecule type" value="Genomic_DNA"/>
</dbReference>
<dbReference type="AlphaFoldDB" id="A0A1G6Y1C3"/>
<accession>A0A1G6Y1C3</accession>
<feature type="transmembrane region" description="Helical" evidence="1">
    <location>
        <begin position="77"/>
        <end position="101"/>
    </location>
</feature>
<dbReference type="STRING" id="58114.SAMN05216270_10881"/>
<gene>
    <name evidence="2" type="ORF">SAMN05216270_10881</name>
</gene>
<keyword evidence="3" id="KW-1185">Reference proteome</keyword>
<sequence length="242" mass="25836">MNARPGARAAYLGFAEKDPCPMSEFLDIALSFPPVVFTFGLVLVVLYWLTVIIGALDVDIVDFGTDSDAEVEAGGGFWSAFGFGAVPFTVVLSLWITLGWIVTVLGTTWVRRSDMFIPPAASGIAVLVAGIGVGMLGANLLTRPLAKLFEEAPATAHADLVGKVCVVRSGTVTLDTGQAEITDEEGHLLLINVRRSPHEPEGIEDSLFARHSKVVVFDYDEIDRVFLVVPVALPPDIAVLGN</sequence>
<keyword evidence="1" id="KW-0812">Transmembrane</keyword>
<feature type="transmembrane region" description="Helical" evidence="1">
    <location>
        <begin position="35"/>
        <end position="56"/>
    </location>
</feature>
<name>A0A1G6Y1C3_9ACTN</name>
<organism evidence="2 3">
    <name type="scientific">Glycomyces harbinensis</name>
    <dbReference type="NCBI Taxonomy" id="58114"/>
    <lineage>
        <taxon>Bacteria</taxon>
        <taxon>Bacillati</taxon>
        <taxon>Actinomycetota</taxon>
        <taxon>Actinomycetes</taxon>
        <taxon>Glycomycetales</taxon>
        <taxon>Glycomycetaceae</taxon>
        <taxon>Glycomyces</taxon>
    </lineage>
</organism>
<proteinExistence type="predicted"/>
<evidence type="ECO:0008006" key="4">
    <source>
        <dbReference type="Google" id="ProtNLM"/>
    </source>
</evidence>
<protein>
    <recommendedName>
        <fullName evidence="4">DUF1449 family protein</fullName>
    </recommendedName>
</protein>
<dbReference type="Proteomes" id="UP000198949">
    <property type="component" value="Unassembled WGS sequence"/>
</dbReference>
<reference evidence="3" key="1">
    <citation type="submission" date="2016-10" db="EMBL/GenBank/DDBJ databases">
        <authorList>
            <person name="Varghese N."/>
            <person name="Submissions S."/>
        </authorList>
    </citation>
    <scope>NUCLEOTIDE SEQUENCE [LARGE SCALE GENOMIC DNA]</scope>
    <source>
        <strain evidence="3">CGMCC 4.3516</strain>
    </source>
</reference>
<evidence type="ECO:0000313" key="3">
    <source>
        <dbReference type="Proteomes" id="UP000198949"/>
    </source>
</evidence>
<keyword evidence="1" id="KW-0472">Membrane</keyword>
<evidence type="ECO:0000256" key="1">
    <source>
        <dbReference type="SAM" id="Phobius"/>
    </source>
</evidence>
<keyword evidence="1" id="KW-1133">Transmembrane helix</keyword>
<feature type="transmembrane region" description="Helical" evidence="1">
    <location>
        <begin position="121"/>
        <end position="141"/>
    </location>
</feature>
<evidence type="ECO:0000313" key="2">
    <source>
        <dbReference type="EMBL" id="SDD84294.1"/>
    </source>
</evidence>